<dbReference type="Proteomes" id="UP000190044">
    <property type="component" value="Unassembled WGS sequence"/>
</dbReference>
<dbReference type="EMBL" id="FUYP01000027">
    <property type="protein sequence ID" value="SKB89756.1"/>
    <property type="molecule type" value="Genomic_DNA"/>
</dbReference>
<accession>A0A1T5F0V5</accession>
<dbReference type="AlphaFoldDB" id="A0A1T5F0V5"/>
<keyword evidence="2" id="KW-1185">Reference proteome</keyword>
<evidence type="ECO:0000313" key="2">
    <source>
        <dbReference type="Proteomes" id="UP000190044"/>
    </source>
</evidence>
<dbReference type="RefSeq" id="WP_079639735.1">
    <property type="nucleotide sequence ID" value="NZ_FUYP01000027.1"/>
</dbReference>
<reference evidence="2" key="1">
    <citation type="submission" date="2017-02" db="EMBL/GenBank/DDBJ databases">
        <authorList>
            <person name="Varghese N."/>
            <person name="Submissions S."/>
        </authorList>
    </citation>
    <scope>NUCLEOTIDE SEQUENCE [LARGE SCALE GENOMIC DNA]</scope>
    <source>
        <strain evidence="2">R11H</strain>
    </source>
</reference>
<organism evidence="1 2">
    <name type="scientific">Sphingopyxis flava</name>
    <dbReference type="NCBI Taxonomy" id="1507287"/>
    <lineage>
        <taxon>Bacteria</taxon>
        <taxon>Pseudomonadati</taxon>
        <taxon>Pseudomonadota</taxon>
        <taxon>Alphaproteobacteria</taxon>
        <taxon>Sphingomonadales</taxon>
        <taxon>Sphingomonadaceae</taxon>
        <taxon>Sphingopyxis</taxon>
    </lineage>
</organism>
<proteinExistence type="predicted"/>
<gene>
    <name evidence="1" type="ORF">SAMN06295937_102718</name>
</gene>
<protein>
    <submittedName>
        <fullName evidence="1">Uncharacterized protein</fullName>
    </submittedName>
</protein>
<sequence>MTDKAYDAAFTFKDNLAATETVVDGVHLIQVQNGMARVTLTVSRGDPPASGSKKPTGQKVVAARLVMPLNGMIELHRQLEGMISGLISQGVLQRAPSGGAQTLQ</sequence>
<evidence type="ECO:0000313" key="1">
    <source>
        <dbReference type="EMBL" id="SKB89756.1"/>
    </source>
</evidence>
<name>A0A1T5F0V5_9SPHN</name>